<dbReference type="GO" id="GO:0000156">
    <property type="term" value="F:phosphorelay response regulator activity"/>
    <property type="evidence" value="ECO:0007669"/>
    <property type="project" value="InterPro"/>
</dbReference>
<dbReference type="Gene3D" id="3.40.50.2300">
    <property type="match status" value="1"/>
</dbReference>
<reference evidence="10" key="1">
    <citation type="submission" date="2017-08" db="EMBL/GenBank/DDBJ databases">
        <title>A dynamic microbial community with high functional redundancy inhabits the cold, oxic subseafloor aquifer.</title>
        <authorList>
            <person name="Tully B.J."/>
            <person name="Wheat C.G."/>
            <person name="Glazer B.T."/>
            <person name="Huber J.A."/>
        </authorList>
    </citation>
    <scope>NUCLEOTIDE SEQUENCE [LARGE SCALE GENOMIC DNA]</scope>
</reference>
<evidence type="ECO:0000256" key="1">
    <source>
        <dbReference type="ARBA" id="ARBA00022490"/>
    </source>
</evidence>
<dbReference type="AlphaFoldDB" id="A0A2A4SNC0"/>
<comment type="catalytic activity">
    <reaction evidence="4">
        <text>[protein]-L-glutamate 5-O-methyl ester + H2O = L-glutamyl-[protein] + methanol + H(+)</text>
        <dbReference type="Rhea" id="RHEA:23236"/>
        <dbReference type="Rhea" id="RHEA-COMP:10208"/>
        <dbReference type="Rhea" id="RHEA-COMP:10311"/>
        <dbReference type="ChEBI" id="CHEBI:15377"/>
        <dbReference type="ChEBI" id="CHEBI:15378"/>
        <dbReference type="ChEBI" id="CHEBI:17790"/>
        <dbReference type="ChEBI" id="CHEBI:29973"/>
        <dbReference type="ChEBI" id="CHEBI:82795"/>
        <dbReference type="EC" id="3.1.1.61"/>
    </reaction>
</comment>
<dbReference type="PROSITE" id="PS50122">
    <property type="entry name" value="CHEB"/>
    <property type="match status" value="1"/>
</dbReference>
<evidence type="ECO:0000259" key="8">
    <source>
        <dbReference type="PROSITE" id="PS50122"/>
    </source>
</evidence>
<evidence type="ECO:0000256" key="3">
    <source>
        <dbReference type="ARBA" id="ARBA00039140"/>
    </source>
</evidence>
<dbReference type="InterPro" id="IPR001789">
    <property type="entry name" value="Sig_transdc_resp-reg_receiver"/>
</dbReference>
<feature type="modified residue" description="4-aspartylphosphate" evidence="6">
    <location>
        <position position="56"/>
    </location>
</feature>
<evidence type="ECO:0000313" key="10">
    <source>
        <dbReference type="Proteomes" id="UP000218113"/>
    </source>
</evidence>
<evidence type="ECO:0000259" key="7">
    <source>
        <dbReference type="PROSITE" id="PS50110"/>
    </source>
</evidence>
<dbReference type="Pfam" id="PF01339">
    <property type="entry name" value="CheB_methylest"/>
    <property type="match status" value="1"/>
</dbReference>
<comment type="caution">
    <text evidence="9">The sequence shown here is derived from an EMBL/GenBank/DDBJ whole genome shotgun (WGS) entry which is preliminary data.</text>
</comment>
<evidence type="ECO:0000256" key="2">
    <source>
        <dbReference type="ARBA" id="ARBA00022801"/>
    </source>
</evidence>
<dbReference type="GO" id="GO:0005737">
    <property type="term" value="C:cytoplasm"/>
    <property type="evidence" value="ECO:0007669"/>
    <property type="project" value="InterPro"/>
</dbReference>
<proteinExistence type="predicted"/>
<dbReference type="GO" id="GO:0006935">
    <property type="term" value="P:chemotaxis"/>
    <property type="evidence" value="ECO:0007669"/>
    <property type="project" value="InterPro"/>
</dbReference>
<dbReference type="SUPFAM" id="SSF52172">
    <property type="entry name" value="CheY-like"/>
    <property type="match status" value="1"/>
</dbReference>
<dbReference type="InterPro" id="IPR000673">
    <property type="entry name" value="Sig_transdc_resp-reg_Me-estase"/>
</dbReference>
<feature type="domain" description="Response regulatory" evidence="7">
    <location>
        <begin position="5"/>
        <end position="122"/>
    </location>
</feature>
<name>A0A2A4SNC0_9DELT</name>
<dbReference type="EC" id="3.1.1.61" evidence="3"/>
<dbReference type="SMART" id="SM00448">
    <property type="entry name" value="REC"/>
    <property type="match status" value="1"/>
</dbReference>
<dbReference type="Gene3D" id="3.40.50.180">
    <property type="entry name" value="Methylesterase CheB, C-terminal domain"/>
    <property type="match status" value="1"/>
</dbReference>
<dbReference type="GO" id="GO:0008984">
    <property type="term" value="F:protein-glutamate methylesterase activity"/>
    <property type="evidence" value="ECO:0007669"/>
    <property type="project" value="UniProtKB-EC"/>
</dbReference>
<dbReference type="InterPro" id="IPR035909">
    <property type="entry name" value="CheB_C"/>
</dbReference>
<dbReference type="EMBL" id="NVSR01000158">
    <property type="protein sequence ID" value="PCI22591.1"/>
    <property type="molecule type" value="Genomic_DNA"/>
</dbReference>
<evidence type="ECO:0000256" key="6">
    <source>
        <dbReference type="PROSITE-ProRule" id="PRU00169"/>
    </source>
</evidence>
<comment type="caution">
    <text evidence="5">Lacks conserved residue(s) required for the propagation of feature annotation.</text>
</comment>
<dbReference type="CDD" id="cd17541">
    <property type="entry name" value="REC_CheB-like"/>
    <property type="match status" value="1"/>
</dbReference>
<keyword evidence="2" id="KW-0378">Hydrolase</keyword>
<feature type="domain" description="CheB-type methylesterase" evidence="8">
    <location>
        <begin position="188"/>
        <end position="237"/>
    </location>
</feature>
<dbReference type="Proteomes" id="UP000218113">
    <property type="component" value="Unassembled WGS sequence"/>
</dbReference>
<evidence type="ECO:0000256" key="4">
    <source>
        <dbReference type="ARBA" id="ARBA00048267"/>
    </source>
</evidence>
<dbReference type="PANTHER" id="PTHR42872">
    <property type="entry name" value="PROTEIN-GLUTAMATE METHYLESTERASE/PROTEIN-GLUTAMINE GLUTAMINASE"/>
    <property type="match status" value="1"/>
</dbReference>
<evidence type="ECO:0000256" key="5">
    <source>
        <dbReference type="PROSITE-ProRule" id="PRU00050"/>
    </source>
</evidence>
<gene>
    <name evidence="9" type="ORF">COB67_13330</name>
</gene>
<accession>A0A2A4SNC0</accession>
<evidence type="ECO:0000313" key="9">
    <source>
        <dbReference type="EMBL" id="PCI22591.1"/>
    </source>
</evidence>
<dbReference type="Pfam" id="PF00072">
    <property type="entry name" value="Response_reg"/>
    <property type="match status" value="1"/>
</dbReference>
<protein>
    <recommendedName>
        <fullName evidence="3">protein-glutamate methylesterase</fullName>
        <ecNumber evidence="3">3.1.1.61</ecNumber>
    </recommendedName>
</protein>
<dbReference type="PANTHER" id="PTHR42872:SF6">
    <property type="entry name" value="PROTEIN-GLUTAMATE METHYLESTERASE_PROTEIN-GLUTAMINE GLUTAMINASE"/>
    <property type="match status" value="1"/>
</dbReference>
<sequence>MKDIKVLIIDNAAVARQVLTEILTSDPALEVVGTAVTMSLALKKIKKLKPDVVTLDIDFPAMHGLALLVKLIRFYPIPVVIISAFSGVGNWQAFQGLELGAIDIIEKPRVGVREHLHEKSIQIIDTVKAASQIRIKPRVKDAFDLQNNAFTKTVPTPKKQAIKRTILKVKEKLSVDVILPRKTKHSLFIPTETIIAIGASTGGTEAIQHVLQDLPLNTPGIVIVQHMPEIFTHSFVHFSVFIISAFTSKFL</sequence>
<organism evidence="9 10">
    <name type="scientific">SAR324 cluster bacterium</name>
    <dbReference type="NCBI Taxonomy" id="2024889"/>
    <lineage>
        <taxon>Bacteria</taxon>
        <taxon>Deltaproteobacteria</taxon>
        <taxon>SAR324 cluster</taxon>
    </lineage>
</organism>
<dbReference type="InterPro" id="IPR011006">
    <property type="entry name" value="CheY-like_superfamily"/>
</dbReference>
<keyword evidence="1" id="KW-0963">Cytoplasm</keyword>
<dbReference type="SUPFAM" id="SSF52738">
    <property type="entry name" value="Methylesterase CheB, C-terminal domain"/>
    <property type="match status" value="1"/>
</dbReference>
<keyword evidence="6" id="KW-0597">Phosphoprotein</keyword>
<dbReference type="PROSITE" id="PS50110">
    <property type="entry name" value="RESPONSE_REGULATORY"/>
    <property type="match status" value="1"/>
</dbReference>